<evidence type="ECO:0000256" key="1">
    <source>
        <dbReference type="SAM" id="MobiDB-lite"/>
    </source>
</evidence>
<name>A0ABX0HSS4_9BURK</name>
<comment type="caution">
    <text evidence="2">The sequence shown here is derived from an EMBL/GenBank/DDBJ whole genome shotgun (WGS) entry which is preliminary data.</text>
</comment>
<evidence type="ECO:0000313" key="3">
    <source>
        <dbReference type="Proteomes" id="UP000802098"/>
    </source>
</evidence>
<protein>
    <recommendedName>
        <fullName evidence="4">Serine dehydrogenase proteinase</fullName>
    </recommendedName>
</protein>
<organism evidence="2 3">
    <name type="scientific">Rubrivivax benzoatilyticus</name>
    <dbReference type="NCBI Taxonomy" id="316997"/>
    <lineage>
        <taxon>Bacteria</taxon>
        <taxon>Pseudomonadati</taxon>
        <taxon>Pseudomonadota</taxon>
        <taxon>Betaproteobacteria</taxon>
        <taxon>Burkholderiales</taxon>
        <taxon>Sphaerotilaceae</taxon>
        <taxon>Rubrivivax</taxon>
    </lineage>
</organism>
<dbReference type="EMBL" id="JAAOCD010000002">
    <property type="protein sequence ID" value="NHK98108.1"/>
    <property type="molecule type" value="Genomic_DNA"/>
</dbReference>
<keyword evidence="3" id="KW-1185">Reference proteome</keyword>
<dbReference type="InterPro" id="IPR002825">
    <property type="entry name" value="Pept_S49_ser-pept_pro"/>
</dbReference>
<feature type="region of interest" description="Disordered" evidence="1">
    <location>
        <begin position="1"/>
        <end position="40"/>
    </location>
</feature>
<gene>
    <name evidence="2" type="ORF">G7087_06935</name>
</gene>
<evidence type="ECO:0008006" key="4">
    <source>
        <dbReference type="Google" id="ProtNLM"/>
    </source>
</evidence>
<evidence type="ECO:0000313" key="2">
    <source>
        <dbReference type="EMBL" id="NHK98108.1"/>
    </source>
</evidence>
<dbReference type="PANTHER" id="PTHR35984">
    <property type="entry name" value="PERIPLASMIC SERINE PROTEASE"/>
    <property type="match status" value="1"/>
</dbReference>
<dbReference type="SUPFAM" id="SSF52096">
    <property type="entry name" value="ClpP/crotonase"/>
    <property type="match status" value="1"/>
</dbReference>
<dbReference type="RefSeq" id="WP_009857398.1">
    <property type="nucleotide sequence ID" value="NZ_JAAOCD010000002.1"/>
</dbReference>
<dbReference type="PANTHER" id="PTHR35984:SF1">
    <property type="entry name" value="PERIPLASMIC SERINE PROTEASE"/>
    <property type="match status" value="1"/>
</dbReference>
<dbReference type="Pfam" id="PF01972">
    <property type="entry name" value="SDH_protease"/>
    <property type="match status" value="1"/>
</dbReference>
<proteinExistence type="predicted"/>
<dbReference type="Gene3D" id="3.90.226.10">
    <property type="entry name" value="2-enoyl-CoA Hydratase, Chain A, domain 1"/>
    <property type="match status" value="1"/>
</dbReference>
<dbReference type="InterPro" id="IPR029045">
    <property type="entry name" value="ClpP/crotonase-like_dom_sf"/>
</dbReference>
<dbReference type="Proteomes" id="UP000802098">
    <property type="component" value="Unassembled WGS sequence"/>
</dbReference>
<sequence>MARVNSKKREAILEDAEAGPQESASDAPPETPPSEATGDLSDFGELFKLVRNAKDEDIKVAVATHLNKLAEKHGLGKYRVLYLFDPETSINSYHSNKIYEAASSDAQGLDILLVVQSSGGRIEPAYLISKTCKKLAKDRFIVVVPRRAKSAATLLALGADEIHMGLMSELGPIDPQINGYPALGLTNALNKVAELSAKFPKSADMWSKYLGAKLDLNDLGYFDRVSESAAQYAERLMQGKSLPEGQTASKLASHFVNHYKDHSFVIDYDESVGLLGEGVVKADSPEYAFGNEVYSFLNKFEMMLSILKKKEFAIIGSASGLNMRDEERK</sequence>
<accession>A0ABX0HSS4</accession>
<reference evidence="2 3" key="1">
    <citation type="submission" date="2020-03" db="EMBL/GenBank/DDBJ databases">
        <title>Rubrivivax benzoatilyticus JA2 (sequenced after 10 years sub-culturing).</title>
        <authorList>
            <person name="Gupta D."/>
            <person name="Chintalapati S."/>
            <person name="Chintalapati V.R."/>
        </authorList>
    </citation>
    <scope>NUCLEOTIDE SEQUENCE [LARGE SCALE GENOMIC DNA]</scope>
    <source>
        <strain evidence="2 3">JA2-Mal</strain>
    </source>
</reference>